<dbReference type="EMBL" id="JBFOLK010000012">
    <property type="protein sequence ID" value="KAL2471528.1"/>
    <property type="molecule type" value="Genomic_DNA"/>
</dbReference>
<proteinExistence type="predicted"/>
<keyword evidence="2" id="KW-1185">Reference proteome</keyword>
<dbReference type="AlphaFoldDB" id="A0ABD1Q5Q2"/>
<name>A0ABD1Q5Q2_9LAMI</name>
<protein>
    <submittedName>
        <fullName evidence="1">Uncharacterized protein</fullName>
    </submittedName>
</protein>
<sequence length="120" mass="13828">MNYNFDDIVAEKERQLAKIKGELAKVEVNDVMSYKKEFSNMLEYLRLANLFMVAGEKKLVERIREVHPEWDLSFLRQAIANPHALMDSVAVKVLSSVEPQAKGEVHITPYHRGKPTMCRP</sequence>
<organism evidence="1 2">
    <name type="scientific">Abeliophyllum distichum</name>
    <dbReference type="NCBI Taxonomy" id="126358"/>
    <lineage>
        <taxon>Eukaryota</taxon>
        <taxon>Viridiplantae</taxon>
        <taxon>Streptophyta</taxon>
        <taxon>Embryophyta</taxon>
        <taxon>Tracheophyta</taxon>
        <taxon>Spermatophyta</taxon>
        <taxon>Magnoliopsida</taxon>
        <taxon>eudicotyledons</taxon>
        <taxon>Gunneridae</taxon>
        <taxon>Pentapetalae</taxon>
        <taxon>asterids</taxon>
        <taxon>lamiids</taxon>
        <taxon>Lamiales</taxon>
        <taxon>Oleaceae</taxon>
        <taxon>Forsythieae</taxon>
        <taxon>Abeliophyllum</taxon>
    </lineage>
</organism>
<dbReference type="Proteomes" id="UP001604336">
    <property type="component" value="Unassembled WGS sequence"/>
</dbReference>
<evidence type="ECO:0000313" key="2">
    <source>
        <dbReference type="Proteomes" id="UP001604336"/>
    </source>
</evidence>
<gene>
    <name evidence="1" type="ORF">Adt_39664</name>
</gene>
<reference evidence="2" key="1">
    <citation type="submission" date="2024-07" db="EMBL/GenBank/DDBJ databases">
        <title>Two chromosome-level genome assemblies of Korean endemic species Abeliophyllum distichum and Forsythia ovata (Oleaceae).</title>
        <authorList>
            <person name="Jang H."/>
        </authorList>
    </citation>
    <scope>NUCLEOTIDE SEQUENCE [LARGE SCALE GENOMIC DNA]</scope>
</reference>
<evidence type="ECO:0000313" key="1">
    <source>
        <dbReference type="EMBL" id="KAL2471528.1"/>
    </source>
</evidence>
<accession>A0ABD1Q5Q2</accession>
<comment type="caution">
    <text evidence="1">The sequence shown here is derived from an EMBL/GenBank/DDBJ whole genome shotgun (WGS) entry which is preliminary data.</text>
</comment>